<dbReference type="Gene3D" id="1.20.58.2050">
    <property type="match status" value="1"/>
</dbReference>
<dbReference type="STRING" id="436017.A4S8M9"/>
<protein>
    <recommendedName>
        <fullName evidence="3">GINS subunit domain-containing protein</fullName>
    </recommendedName>
</protein>
<dbReference type="HOGENOM" id="CLU_1257590_0_0_1"/>
<dbReference type="AlphaFoldDB" id="A4S8M9"/>
<dbReference type="InterPro" id="IPR010492">
    <property type="entry name" value="GINS_Psf3"/>
</dbReference>
<dbReference type="Gramene" id="ABP00087">
    <property type="protein sequence ID" value="ABP00087"/>
    <property type="gene ID" value="OSTLU_27905"/>
</dbReference>
<dbReference type="GO" id="GO:0000811">
    <property type="term" value="C:GINS complex"/>
    <property type="evidence" value="ECO:0007669"/>
    <property type="project" value="TreeGrafter"/>
</dbReference>
<dbReference type="GO" id="GO:1902975">
    <property type="term" value="P:mitotic DNA replication initiation"/>
    <property type="evidence" value="ECO:0007669"/>
    <property type="project" value="TreeGrafter"/>
</dbReference>
<reference evidence="1 2" key="1">
    <citation type="journal article" date="2007" name="Proc. Natl. Acad. Sci. U.S.A.">
        <title>The tiny eukaryote Ostreococcus provides genomic insights into the paradox of plankton speciation.</title>
        <authorList>
            <person name="Palenik B."/>
            <person name="Grimwood J."/>
            <person name="Aerts A."/>
            <person name="Rouze P."/>
            <person name="Salamov A."/>
            <person name="Putnam N."/>
            <person name="Dupont C."/>
            <person name="Jorgensen R."/>
            <person name="Derelle E."/>
            <person name="Rombauts S."/>
            <person name="Zhou K."/>
            <person name="Otillar R."/>
            <person name="Merchant S.S."/>
            <person name="Podell S."/>
            <person name="Gaasterland T."/>
            <person name="Napoli C."/>
            <person name="Gendler K."/>
            <person name="Manuell A."/>
            <person name="Tai V."/>
            <person name="Vallon O."/>
            <person name="Piganeau G."/>
            <person name="Jancek S."/>
            <person name="Heijde M."/>
            <person name="Jabbari K."/>
            <person name="Bowler C."/>
            <person name="Lohr M."/>
            <person name="Robbens S."/>
            <person name="Werner G."/>
            <person name="Dubchak I."/>
            <person name="Pazour G.J."/>
            <person name="Ren Q."/>
            <person name="Paulsen I."/>
            <person name="Delwiche C."/>
            <person name="Schmutz J."/>
            <person name="Rokhsar D."/>
            <person name="Van de Peer Y."/>
            <person name="Moreau H."/>
            <person name="Grigoriev I.V."/>
        </authorList>
    </citation>
    <scope>NUCLEOTIDE SEQUENCE [LARGE SCALE GENOMIC DNA]</scope>
    <source>
        <strain evidence="1 2">CCE9901</strain>
    </source>
</reference>
<dbReference type="PANTHER" id="PTHR22768">
    <property type="entry name" value="DNA REPLICATION COMPLEX GINS PROTEIN PSF3"/>
    <property type="match status" value="1"/>
</dbReference>
<sequence length="209" mass="23781">MRRDYYDIDDFLAREHAVTVEFAWGAATVGPEVIGPKAKKDSNGRADVPKEHRAPVPLWWLDGEMAKDVYICETPAAFADDVFALLKAEDGAKITNLRTTCESYFGFARATLDALERDAGDDAEAMEPVIELKEKISDALERRWREVLVDSIGRVGDDDKTERLLSREERRIWDAGRMAQAEYERWRYGRSGRVVATKAVLDNKRQKRG</sequence>
<dbReference type="OMA" id="ERWRYGR"/>
<dbReference type="EMBL" id="CP000595">
    <property type="protein sequence ID" value="ABP00087.1"/>
    <property type="molecule type" value="Genomic_DNA"/>
</dbReference>
<evidence type="ECO:0000313" key="1">
    <source>
        <dbReference type="EMBL" id="ABP00087.1"/>
    </source>
</evidence>
<dbReference type="OrthoDB" id="10251744at2759"/>
<dbReference type="KEGG" id="olu:OSTLU_27905"/>
<gene>
    <name evidence="1" type="ORF">OSTLU_27905</name>
</gene>
<proteinExistence type="predicted"/>
<organism evidence="1 2">
    <name type="scientific">Ostreococcus lucimarinus (strain CCE9901)</name>
    <dbReference type="NCBI Taxonomy" id="436017"/>
    <lineage>
        <taxon>Eukaryota</taxon>
        <taxon>Viridiplantae</taxon>
        <taxon>Chlorophyta</taxon>
        <taxon>Mamiellophyceae</taxon>
        <taxon>Mamiellales</taxon>
        <taxon>Bathycoccaceae</taxon>
        <taxon>Ostreococcus</taxon>
    </lineage>
</organism>
<evidence type="ECO:0000313" key="2">
    <source>
        <dbReference type="Proteomes" id="UP000001568"/>
    </source>
</evidence>
<dbReference type="RefSeq" id="XP_001421793.1">
    <property type="nucleotide sequence ID" value="XM_001421756.1"/>
</dbReference>
<dbReference type="InterPro" id="IPR038437">
    <property type="entry name" value="GINS_Psf3_sf"/>
</dbReference>
<dbReference type="SUPFAM" id="SSF160059">
    <property type="entry name" value="PriA/YqbF domain"/>
    <property type="match status" value="1"/>
</dbReference>
<dbReference type="Proteomes" id="UP000001568">
    <property type="component" value="Chromosome 15"/>
</dbReference>
<dbReference type="GeneID" id="5005761"/>
<keyword evidence="2" id="KW-1185">Reference proteome</keyword>
<dbReference type="PANTHER" id="PTHR22768:SF0">
    <property type="entry name" value="DNA REPLICATION COMPLEX GINS PROTEIN PSF3"/>
    <property type="match status" value="1"/>
</dbReference>
<evidence type="ECO:0008006" key="3">
    <source>
        <dbReference type="Google" id="ProtNLM"/>
    </source>
</evidence>
<accession>A4S8M9</accession>
<dbReference type="InterPro" id="IPR036224">
    <property type="entry name" value="GINS_bundle-like_dom_sf"/>
</dbReference>
<name>A4S8M9_OSTLU</name>
<dbReference type="SUPFAM" id="SSF158573">
    <property type="entry name" value="GINS helical bundle-like"/>
    <property type="match status" value="1"/>
</dbReference>